<feature type="compositionally biased region" description="Polar residues" evidence="1">
    <location>
        <begin position="167"/>
        <end position="182"/>
    </location>
</feature>
<keyword evidence="3" id="KW-1185">Reference proteome</keyword>
<dbReference type="AlphaFoldDB" id="A0A2Z7A8C6"/>
<reference evidence="2 3" key="1">
    <citation type="journal article" date="2015" name="Proc. Natl. Acad. Sci. U.S.A.">
        <title>The resurrection genome of Boea hygrometrica: A blueprint for survival of dehydration.</title>
        <authorList>
            <person name="Xiao L."/>
            <person name="Yang G."/>
            <person name="Zhang L."/>
            <person name="Yang X."/>
            <person name="Zhao S."/>
            <person name="Ji Z."/>
            <person name="Zhou Q."/>
            <person name="Hu M."/>
            <person name="Wang Y."/>
            <person name="Chen M."/>
            <person name="Xu Y."/>
            <person name="Jin H."/>
            <person name="Xiao X."/>
            <person name="Hu G."/>
            <person name="Bao F."/>
            <person name="Hu Y."/>
            <person name="Wan P."/>
            <person name="Li L."/>
            <person name="Deng X."/>
            <person name="Kuang T."/>
            <person name="Xiang C."/>
            <person name="Zhu J.K."/>
            <person name="Oliver M.J."/>
            <person name="He Y."/>
        </authorList>
    </citation>
    <scope>NUCLEOTIDE SEQUENCE [LARGE SCALE GENOMIC DNA]</scope>
    <source>
        <strain evidence="3">cv. XS01</strain>
    </source>
</reference>
<feature type="compositionally biased region" description="Basic and acidic residues" evidence="1">
    <location>
        <begin position="138"/>
        <end position="150"/>
    </location>
</feature>
<sequence length="182" mass="20073">MYLITTANNESSKHNYKGHPMVNDSIHYIRNWELNDTSGDPLADAPPGPAAKPENHIYNRNSPKGKGQNPKGVKGMTGAQRSAQQQENTQLTENTQLLSSPNSLGELGQILPDLTNEKELSCLDWSRHEDIQTGPVVESEHLDQEQHEDQAQSIKKSRVQAQKDEVQNGSSADQVQHTSAVA</sequence>
<dbReference type="EMBL" id="KV018464">
    <property type="protein sequence ID" value="KZV17073.1"/>
    <property type="molecule type" value="Genomic_DNA"/>
</dbReference>
<feature type="compositionally biased region" description="Low complexity" evidence="1">
    <location>
        <begin position="84"/>
        <end position="98"/>
    </location>
</feature>
<proteinExistence type="predicted"/>
<gene>
    <name evidence="2" type="ORF">F511_02989</name>
</gene>
<name>A0A2Z7A8C6_9LAMI</name>
<accession>A0A2Z7A8C6</accession>
<dbReference type="Proteomes" id="UP000250235">
    <property type="component" value="Unassembled WGS sequence"/>
</dbReference>
<feature type="region of interest" description="Disordered" evidence="1">
    <location>
        <begin position="36"/>
        <end position="105"/>
    </location>
</feature>
<protein>
    <submittedName>
        <fullName evidence="2">ABC transporter G family member 21</fullName>
    </submittedName>
</protein>
<organism evidence="2 3">
    <name type="scientific">Dorcoceras hygrometricum</name>
    <dbReference type="NCBI Taxonomy" id="472368"/>
    <lineage>
        <taxon>Eukaryota</taxon>
        <taxon>Viridiplantae</taxon>
        <taxon>Streptophyta</taxon>
        <taxon>Embryophyta</taxon>
        <taxon>Tracheophyta</taxon>
        <taxon>Spermatophyta</taxon>
        <taxon>Magnoliopsida</taxon>
        <taxon>eudicotyledons</taxon>
        <taxon>Gunneridae</taxon>
        <taxon>Pentapetalae</taxon>
        <taxon>asterids</taxon>
        <taxon>lamiids</taxon>
        <taxon>Lamiales</taxon>
        <taxon>Gesneriaceae</taxon>
        <taxon>Didymocarpoideae</taxon>
        <taxon>Trichosporeae</taxon>
        <taxon>Loxocarpinae</taxon>
        <taxon>Dorcoceras</taxon>
    </lineage>
</organism>
<feature type="region of interest" description="Disordered" evidence="1">
    <location>
        <begin position="133"/>
        <end position="182"/>
    </location>
</feature>
<evidence type="ECO:0000256" key="1">
    <source>
        <dbReference type="SAM" id="MobiDB-lite"/>
    </source>
</evidence>
<evidence type="ECO:0000313" key="3">
    <source>
        <dbReference type="Proteomes" id="UP000250235"/>
    </source>
</evidence>
<evidence type="ECO:0000313" key="2">
    <source>
        <dbReference type="EMBL" id="KZV17073.1"/>
    </source>
</evidence>